<name>A0ABN2GDW8_9ACTN</name>
<keyword evidence="9" id="KW-1185">Reference proteome</keyword>
<dbReference type="InterPro" id="IPR004143">
    <property type="entry name" value="BPL_LPL_catalytic"/>
</dbReference>
<evidence type="ECO:0000256" key="5">
    <source>
        <dbReference type="ARBA" id="ARBA00024227"/>
    </source>
</evidence>
<evidence type="ECO:0000256" key="3">
    <source>
        <dbReference type="ARBA" id="ARBA00022840"/>
    </source>
</evidence>
<dbReference type="PANTHER" id="PTHR12835">
    <property type="entry name" value="BIOTIN PROTEIN LIGASE"/>
    <property type="match status" value="1"/>
</dbReference>
<dbReference type="Proteomes" id="UP001500618">
    <property type="component" value="Unassembled WGS sequence"/>
</dbReference>
<dbReference type="InterPro" id="IPR004408">
    <property type="entry name" value="Biotin_CoA_COase_ligase"/>
</dbReference>
<dbReference type="InterPro" id="IPR008988">
    <property type="entry name" value="Transcriptional_repressor_C"/>
</dbReference>
<dbReference type="GO" id="GO:0016874">
    <property type="term" value="F:ligase activity"/>
    <property type="evidence" value="ECO:0007669"/>
    <property type="project" value="UniProtKB-KW"/>
</dbReference>
<dbReference type="PROSITE" id="PS51733">
    <property type="entry name" value="BPL_LPL_CATALYTIC"/>
    <property type="match status" value="1"/>
</dbReference>
<feature type="region of interest" description="Disordered" evidence="6">
    <location>
        <begin position="1"/>
        <end position="26"/>
    </location>
</feature>
<evidence type="ECO:0000256" key="1">
    <source>
        <dbReference type="ARBA" id="ARBA00022598"/>
    </source>
</evidence>
<dbReference type="EMBL" id="BAAANY010000007">
    <property type="protein sequence ID" value="GAA1669492.1"/>
    <property type="molecule type" value="Genomic_DNA"/>
</dbReference>
<feature type="domain" description="BPL/LPL catalytic" evidence="7">
    <location>
        <begin position="14"/>
        <end position="215"/>
    </location>
</feature>
<keyword evidence="1 8" id="KW-0436">Ligase</keyword>
<dbReference type="Pfam" id="PF02237">
    <property type="entry name" value="BPL_C"/>
    <property type="match status" value="1"/>
</dbReference>
<dbReference type="Pfam" id="PF03099">
    <property type="entry name" value="BPL_LplA_LipB"/>
    <property type="match status" value="1"/>
</dbReference>
<accession>A0ABN2GDW8</accession>
<dbReference type="PANTHER" id="PTHR12835:SF5">
    <property type="entry name" value="BIOTIN--PROTEIN LIGASE"/>
    <property type="match status" value="1"/>
</dbReference>
<feature type="compositionally biased region" description="Low complexity" evidence="6">
    <location>
        <begin position="13"/>
        <end position="26"/>
    </location>
</feature>
<evidence type="ECO:0000256" key="6">
    <source>
        <dbReference type="SAM" id="MobiDB-lite"/>
    </source>
</evidence>
<evidence type="ECO:0000256" key="4">
    <source>
        <dbReference type="ARBA" id="ARBA00023267"/>
    </source>
</evidence>
<reference evidence="8 9" key="1">
    <citation type="journal article" date="2019" name="Int. J. Syst. Evol. Microbiol.">
        <title>The Global Catalogue of Microorganisms (GCM) 10K type strain sequencing project: providing services to taxonomists for standard genome sequencing and annotation.</title>
        <authorList>
            <consortium name="The Broad Institute Genomics Platform"/>
            <consortium name="The Broad Institute Genome Sequencing Center for Infectious Disease"/>
            <person name="Wu L."/>
            <person name="Ma J."/>
        </authorList>
    </citation>
    <scope>NUCLEOTIDE SEQUENCE [LARGE SCALE GENOMIC DNA]</scope>
    <source>
        <strain evidence="8 9">JCM 14718</strain>
    </source>
</reference>
<dbReference type="SUPFAM" id="SSF55681">
    <property type="entry name" value="Class II aaRS and biotin synthetases"/>
    <property type="match status" value="1"/>
</dbReference>
<dbReference type="Gene3D" id="2.30.30.100">
    <property type="match status" value="1"/>
</dbReference>
<gene>
    <name evidence="8" type="ORF">GCM10009765_18720</name>
</gene>
<dbReference type="InterPro" id="IPR003142">
    <property type="entry name" value="BPL_C"/>
</dbReference>
<dbReference type="NCBIfam" id="TIGR00121">
    <property type="entry name" value="birA_ligase"/>
    <property type="match status" value="1"/>
</dbReference>
<dbReference type="Gene3D" id="3.30.930.10">
    <property type="entry name" value="Bira Bifunctional Protein, Domain 2"/>
    <property type="match status" value="1"/>
</dbReference>
<evidence type="ECO:0000259" key="7">
    <source>
        <dbReference type="PROSITE" id="PS51733"/>
    </source>
</evidence>
<protein>
    <recommendedName>
        <fullName evidence="5">biotin--[biotin carboxyl-carrier protein] ligase</fullName>
        <ecNumber evidence="5">6.3.4.15</ecNumber>
    </recommendedName>
</protein>
<comment type="caution">
    <text evidence="8">The sequence shown here is derived from an EMBL/GenBank/DDBJ whole genome shotgun (WGS) entry which is preliminary data.</text>
</comment>
<evidence type="ECO:0000313" key="9">
    <source>
        <dbReference type="Proteomes" id="UP001500618"/>
    </source>
</evidence>
<sequence length="289" mass="30012">MYANLDRPPLSETGLGRALTRTTGPGSPLWTDVRVVGETGSTNADVAAAAGKGAPEGLVITADFQGAGRGRRDRSWVSPPRAGISVSMLLRPAPVPVTRWGWLSLLAGVAAARAIGRVAEVAMALKWPNDLLAGEPDGPGFGKVAGILAEVIGTGDEAAVVLGIGLNVTNTADELPVRTGLPATSLRLAGAANTDRDTLLRALLRQIATDYERWRDAGGDPDESGLRSAYQEFCQTVGQRVRVELPNGRELVGEGVDVDEDGRLVVRGDGGALTAVSAGDVTHVRPSRG</sequence>
<proteinExistence type="predicted"/>
<dbReference type="CDD" id="cd16442">
    <property type="entry name" value="BPL"/>
    <property type="match status" value="1"/>
</dbReference>
<keyword evidence="2" id="KW-0547">Nucleotide-binding</keyword>
<dbReference type="EC" id="6.3.4.15" evidence="5"/>
<organism evidence="8 9">
    <name type="scientific">Fodinicola feengrottensis</name>
    <dbReference type="NCBI Taxonomy" id="435914"/>
    <lineage>
        <taxon>Bacteria</taxon>
        <taxon>Bacillati</taxon>
        <taxon>Actinomycetota</taxon>
        <taxon>Actinomycetes</taxon>
        <taxon>Mycobacteriales</taxon>
        <taxon>Fodinicola</taxon>
    </lineage>
</organism>
<evidence type="ECO:0000256" key="2">
    <source>
        <dbReference type="ARBA" id="ARBA00022741"/>
    </source>
</evidence>
<keyword evidence="4" id="KW-0092">Biotin</keyword>
<dbReference type="SUPFAM" id="SSF50037">
    <property type="entry name" value="C-terminal domain of transcriptional repressors"/>
    <property type="match status" value="1"/>
</dbReference>
<evidence type="ECO:0000313" key="8">
    <source>
        <dbReference type="EMBL" id="GAA1669492.1"/>
    </source>
</evidence>
<dbReference type="InterPro" id="IPR045864">
    <property type="entry name" value="aa-tRNA-synth_II/BPL/LPL"/>
</dbReference>
<keyword evidence="3" id="KW-0067">ATP-binding</keyword>